<dbReference type="Proteomes" id="UP000251213">
    <property type="component" value="Unassembled WGS sequence"/>
</dbReference>
<dbReference type="GO" id="GO:0051607">
    <property type="term" value="P:defense response to virus"/>
    <property type="evidence" value="ECO:0007669"/>
    <property type="project" value="UniProtKB-UniRule"/>
</dbReference>
<dbReference type="GO" id="GO:0016787">
    <property type="term" value="F:hydrolase activity"/>
    <property type="evidence" value="ECO:0007669"/>
    <property type="project" value="UniProtKB-KW"/>
</dbReference>
<evidence type="ECO:0000256" key="5">
    <source>
        <dbReference type="ARBA" id="ARBA00022759"/>
    </source>
</evidence>
<gene>
    <name evidence="13 16" type="primary">cas9</name>
    <name evidence="16" type="ORF">DL897_01410</name>
</gene>
<dbReference type="InterPro" id="IPR036397">
    <property type="entry name" value="RNaseH_sf"/>
</dbReference>
<feature type="binding site" evidence="13">
    <location>
        <position position="8"/>
    </location>
    <ligand>
        <name>Mg(2+)</name>
        <dbReference type="ChEBI" id="CHEBI:18420"/>
        <label>1</label>
    </ligand>
</feature>
<dbReference type="InterPro" id="IPR040619">
    <property type="entry name" value="Cas9_alpha-helical_lobe"/>
</dbReference>
<comment type="domain">
    <text evidence="13">Has 2 endonuclease domains. The discontinuous RuvC-like domain cleaves the target DNA noncomplementary to crRNA while the HNH nuclease domain cleaves the target DNA complementary to crRNA.</text>
</comment>
<keyword evidence="11" id="KW-0464">Manganese</keyword>
<dbReference type="InterPro" id="IPR003615">
    <property type="entry name" value="HNH_nuc"/>
</dbReference>
<feature type="binding site" evidence="13">
    <location>
        <position position="502"/>
    </location>
    <ligand>
        <name>Mg(2+)</name>
        <dbReference type="ChEBI" id="CHEBI:18420"/>
        <label>1</label>
    </ligand>
</feature>
<dbReference type="InterPro" id="IPR041383">
    <property type="entry name" value="RuvC_III"/>
</dbReference>
<comment type="similarity">
    <text evidence="2">Belongs to the CRISPR-associated protein Cas9 family. Subtype II-A subfamily.</text>
</comment>
<evidence type="ECO:0000256" key="9">
    <source>
        <dbReference type="ARBA" id="ARBA00023118"/>
    </source>
</evidence>
<keyword evidence="9 13" id="KW-0051">Antiviral defense</keyword>
<evidence type="ECO:0000256" key="6">
    <source>
        <dbReference type="ARBA" id="ARBA00022801"/>
    </source>
</evidence>
<organism evidence="16 17">
    <name type="scientific">Thermoflavimicrobium daqui</name>
    <dbReference type="NCBI Taxonomy" id="2137476"/>
    <lineage>
        <taxon>Bacteria</taxon>
        <taxon>Bacillati</taxon>
        <taxon>Bacillota</taxon>
        <taxon>Bacilli</taxon>
        <taxon>Bacillales</taxon>
        <taxon>Thermoactinomycetaceae</taxon>
        <taxon>Thermoflavimicrobium</taxon>
    </lineage>
</organism>
<feature type="binding site" evidence="13">
    <location>
        <position position="506"/>
    </location>
    <ligand>
        <name>Mg(2+)</name>
        <dbReference type="ChEBI" id="CHEBI:18420"/>
        <label>1</label>
    </ligand>
</feature>
<dbReference type="HAMAP" id="MF_01480">
    <property type="entry name" value="Cas9"/>
    <property type="match status" value="1"/>
</dbReference>
<feature type="active site" description="Proton acceptor for HNH nuclease domain" evidence="13">
    <location>
        <position position="583"/>
    </location>
</feature>
<evidence type="ECO:0000256" key="1">
    <source>
        <dbReference type="ARBA" id="ARBA00001946"/>
    </source>
</evidence>
<name>A0A364K8W4_9BACL</name>
<dbReference type="EC" id="3.1.-.-" evidence="13"/>
<dbReference type="EMBL" id="QJKK01000001">
    <property type="protein sequence ID" value="RAL26737.1"/>
    <property type="molecule type" value="Genomic_DNA"/>
</dbReference>
<evidence type="ECO:0000256" key="10">
    <source>
        <dbReference type="ARBA" id="ARBA00023125"/>
    </source>
</evidence>
<comment type="function">
    <text evidence="13">CRISPR (clustered regularly interspaced short palindromic repeat) is an adaptive immune system that provides protection against mobile genetic elements (viruses, transposable elements and conjugative plasmids). CRISPR clusters contain spacers, sequences complementary to antecedent mobile elements, and target invading nucleic acids. CRISPR clusters are transcribed and processed into CRISPR RNA (crRNA). In type II CRISPR systems correct processing of pre-crRNA requires a trans-encoded small RNA (tracrRNA), endogenous ribonuclease 3 (rnc) and this protein. The tracrRNA serves as a guide for ribonuclease 3-aided processing of pre-crRNA. Subsequently Cas9/crRNA/tracrRNA endonucleolytically cleaves linear or circular dsDNA target complementary to the spacer; Cas9 is inactive in the absence of the 2 guide RNAs (gRNA). Cas9 recognizes the protospacer adjacent motif (PAM) in the CRISPR repeat sequences to help distinguish self versus nonself, as targets within the bacterial CRISPR locus do not have PAMs. PAM recognition is also required for catalytic activity.</text>
</comment>
<evidence type="ECO:0000256" key="12">
    <source>
        <dbReference type="ARBA" id="ARBA00046380"/>
    </source>
</evidence>
<dbReference type="Pfam" id="PF18541">
    <property type="entry name" value="RuvC_III"/>
    <property type="match status" value="1"/>
</dbReference>
<evidence type="ECO:0000313" key="17">
    <source>
        <dbReference type="Proteomes" id="UP000251213"/>
    </source>
</evidence>
<evidence type="ECO:0000256" key="7">
    <source>
        <dbReference type="ARBA" id="ARBA00022842"/>
    </source>
</evidence>
<feature type="compositionally biased region" description="Basic and acidic residues" evidence="14">
    <location>
        <begin position="41"/>
        <end position="54"/>
    </location>
</feature>
<reference evidence="16 17" key="2">
    <citation type="submission" date="2018-06" db="EMBL/GenBank/DDBJ databases">
        <authorList>
            <person name="Zhirakovskaya E."/>
        </authorList>
    </citation>
    <scope>NUCLEOTIDE SEQUENCE [LARGE SCALE GENOMIC DNA]</scope>
    <source>
        <strain evidence="16 17">FBKL4.011</strain>
    </source>
</reference>
<comment type="cofactor">
    <cofactor evidence="1 13">
        <name>Mg(2+)</name>
        <dbReference type="ChEBI" id="CHEBI:18420"/>
    </cofactor>
</comment>
<keyword evidence="17" id="KW-1185">Reference proteome</keyword>
<reference evidence="16 17" key="1">
    <citation type="submission" date="2018-06" db="EMBL/GenBank/DDBJ databases">
        <title>Thermoflavimicrobium daqus sp. nov., a thermophilic microbe isolated from Moutai-flavour Daqu.</title>
        <authorList>
            <person name="Wang X."/>
            <person name="Zhou H."/>
        </authorList>
    </citation>
    <scope>NUCLEOTIDE SEQUENCE [LARGE SCALE GENOMIC DNA]</scope>
    <source>
        <strain evidence="16 17">FBKL4.011</strain>
    </source>
</reference>
<keyword evidence="4 13" id="KW-0479">Metal-binding</keyword>
<dbReference type="InterPro" id="IPR033114">
    <property type="entry name" value="HNH_CAS9"/>
</dbReference>
<dbReference type="OrthoDB" id="9757607at2"/>
<dbReference type="Pfam" id="PF18470">
    <property type="entry name" value="Cas9_a"/>
    <property type="match status" value="1"/>
</dbReference>
<dbReference type="Gene3D" id="3.30.420.10">
    <property type="entry name" value="Ribonuclease H-like superfamily/Ribonuclease H"/>
    <property type="match status" value="3"/>
</dbReference>
<dbReference type="GO" id="GO:0004519">
    <property type="term" value="F:endonuclease activity"/>
    <property type="evidence" value="ECO:0007669"/>
    <property type="project" value="UniProtKB-UniRule"/>
</dbReference>
<dbReference type="GO" id="GO:0046872">
    <property type="term" value="F:metal ion binding"/>
    <property type="evidence" value="ECO:0007669"/>
    <property type="project" value="UniProtKB-UniRule"/>
</dbReference>
<dbReference type="PROSITE" id="PS51749">
    <property type="entry name" value="HNH_CAS9"/>
    <property type="match status" value="1"/>
</dbReference>
<dbReference type="InterPro" id="IPR028629">
    <property type="entry name" value="Cas9"/>
</dbReference>
<keyword evidence="7 13" id="KW-0460">Magnesium</keyword>
<feature type="binding site" evidence="13">
    <location>
        <position position="8"/>
    </location>
    <ligand>
        <name>Mg(2+)</name>
        <dbReference type="ChEBI" id="CHEBI:18420"/>
        <label>2</label>
    </ligand>
</feature>
<dbReference type="GO" id="GO:0003723">
    <property type="term" value="F:RNA binding"/>
    <property type="evidence" value="ECO:0007669"/>
    <property type="project" value="UniProtKB-UniRule"/>
</dbReference>
<proteinExistence type="inferred from homology"/>
<keyword evidence="8 13" id="KW-0694">RNA-binding</keyword>
<dbReference type="NCBIfam" id="TIGR01865">
    <property type="entry name" value="cas_Csn1"/>
    <property type="match status" value="1"/>
</dbReference>
<evidence type="ECO:0000256" key="11">
    <source>
        <dbReference type="ARBA" id="ARBA00023211"/>
    </source>
</evidence>
<evidence type="ECO:0000256" key="2">
    <source>
        <dbReference type="ARBA" id="ARBA00005244"/>
    </source>
</evidence>
<comment type="caution">
    <text evidence="16">The sequence shown here is derived from an EMBL/GenBank/DDBJ whole genome shotgun (WGS) entry which is preliminary data.</text>
</comment>
<comment type="subunit">
    <text evidence="12 13">Monomer. Binds crRNA and tracrRNA.</text>
</comment>
<sequence length="1075" mass="125935">MKYRIGLDIGISSCGWAVINLDQERIEDLGVRIFDKAETGDGEPLAKPRRDARGARRRNRRKRHRIERIRELIVRSDLLTRTEMDHLYNDCFELDVWELRVDALQRKLSKKEWARVLIHLAQRRGFKSNRKSEESKKENGPLLSNINENRRIMDENGYQTIAELMVNHEKFKNHKRNKAGSYLSVVSRQDVHQEIVTLFESQRVHQNPWATSEFEEAYLEIWSSQRPYASKEQIEKMIGFCTLEEGEKRAPKASISFQKFMALQKINHLRFVGVDGGRMLTHEERNYILQIAFTKKTVKYHDIRKQLQLDDQIRFRDLYYEASKSVQEVEKAKFLELTDYHRLYSTLKKLVGKNLSDEVNDLDWDTFAYALTIFKDDQDIRDYLKNEYKDSKGRHQANLANQVYPDEWIDELIKLSFSKVGHLSFVAIRKVLPYLEQGYTYDKACELAGYQFQGNASSVKKRLLPAIPLIGNPVVQRALSQTRKVINAIIKRYGSPVSIHIETSRELPKRFDERKKIQKEHEENRKMNETARKRLKELGINDPRGQDIVKYKLWQQQNGWCMYSNKYIEPNILCEIGCTEVDHILPFSRSLDDSYNNKVLVLARENQNKGSKTPFEYLGGDESKWNEFVKRVENNSKINKVKKRNLLRKHFNEREQQEFRERNLIDTQYISRFMSNFIRQNLLFADDPIKKKVVTVNGKVTAHLRSRWGFNKNRAESDLHHAVDAVIVGVTSDHMIQLVNRYYQQCEEDKFYIKRNKIDFPEPWHNFRLELEARISQSPQMSIKSLNHGNYDEEMIKKVRPIFVSRMPRRSVTGEAHQKTIRKFVGYSENGLILTAIKTPLTKITLDKNGEFPMYGKESDPATYQAIKARLLEFNNDPKKAFEKPLHKPTKSGKLGPVIKSVKILDKQRVVRPINQKRGVVYNSKIIRTDVFFKDGKYYLIPIYTIDTTKDGLPNKAITAGKPYAEWVEIDDTFEFRFSLFPNDLVRVVPRINVKVKEIATGAKTKLKEFIGYYKSVDISTAGIYLISHDRVYESEKIGSKTLVEFEKYQVDILGNYTKVKGEKRLGLATRHDHQ</sequence>
<keyword evidence="10 13" id="KW-0238">DNA-binding</keyword>
<comment type="similarity">
    <text evidence="13">Belongs to the CRISPR-associated Cas9 family.</text>
</comment>
<feature type="binding site" evidence="13">
    <location>
        <position position="721"/>
    </location>
    <ligand>
        <name>Mg(2+)</name>
        <dbReference type="ChEBI" id="CHEBI:18420"/>
        <label>2</label>
    </ligand>
</feature>
<keyword evidence="3 13" id="KW-0540">Nuclease</keyword>
<evidence type="ECO:0000256" key="14">
    <source>
        <dbReference type="SAM" id="MobiDB-lite"/>
    </source>
</evidence>
<feature type="region of interest" description="Disordered" evidence="14">
    <location>
        <begin position="41"/>
        <end position="60"/>
    </location>
</feature>
<feature type="active site" description="For RuvC-like nuclease domain" evidence="13">
    <location>
        <position position="8"/>
    </location>
</feature>
<protein>
    <recommendedName>
        <fullName evidence="13">CRISPR-associated endonuclease Cas9</fullName>
        <ecNumber evidence="13">3.1.-.-</ecNumber>
    </recommendedName>
</protein>
<feature type="binding site" evidence="13">
    <location>
        <position position="506"/>
    </location>
    <ligand>
        <name>Mg(2+)</name>
        <dbReference type="ChEBI" id="CHEBI:18420"/>
        <label>2</label>
    </ligand>
</feature>
<evidence type="ECO:0000256" key="8">
    <source>
        <dbReference type="ARBA" id="ARBA00022884"/>
    </source>
</evidence>
<evidence type="ECO:0000313" key="16">
    <source>
        <dbReference type="EMBL" id="RAL26737.1"/>
    </source>
</evidence>
<dbReference type="GO" id="GO:0043571">
    <property type="term" value="P:maintenance of CRISPR repeat elements"/>
    <property type="evidence" value="ECO:0007669"/>
    <property type="project" value="UniProtKB-UniRule"/>
</dbReference>
<evidence type="ECO:0000256" key="13">
    <source>
        <dbReference type="HAMAP-Rule" id="MF_01480"/>
    </source>
</evidence>
<dbReference type="Pfam" id="PF13395">
    <property type="entry name" value="HNH_4"/>
    <property type="match status" value="1"/>
</dbReference>
<evidence type="ECO:0000256" key="3">
    <source>
        <dbReference type="ARBA" id="ARBA00022722"/>
    </source>
</evidence>
<dbReference type="RefSeq" id="WP_113657342.1">
    <property type="nucleotide sequence ID" value="NZ_KZ845663.1"/>
</dbReference>
<accession>A0A364K8W4</accession>
<keyword evidence="5 13" id="KW-0255">Endonuclease</keyword>
<dbReference type="SMR" id="A0A364K8W4"/>
<dbReference type="GO" id="GO:0003677">
    <property type="term" value="F:DNA binding"/>
    <property type="evidence" value="ECO:0007669"/>
    <property type="project" value="UniProtKB-UniRule"/>
</dbReference>
<dbReference type="AlphaFoldDB" id="A0A364K8W4"/>
<feature type="domain" description="HNH Cas9-type" evidence="15">
    <location>
        <begin position="510"/>
        <end position="664"/>
    </location>
</feature>
<keyword evidence="6 13" id="KW-0378">Hydrolase</keyword>
<evidence type="ECO:0000259" key="15">
    <source>
        <dbReference type="PROSITE" id="PS51749"/>
    </source>
</evidence>
<evidence type="ECO:0000256" key="4">
    <source>
        <dbReference type="ARBA" id="ARBA00022723"/>
    </source>
</evidence>